<sequence>MACGPLAPLEGTAAQTDPFRVTALRWGRSQFPRAFRRQRGRRKGEDCAWTCETVHRAWLTASVSIAIAAHGQAPRACLAAYDTEEYSLHLSSQELSRVLAKNHRVLVAVASSGADISLGERATAFSLCREYGRAAMAR</sequence>
<name>A0A9Q1G540_SYNKA</name>
<reference evidence="1" key="1">
    <citation type="journal article" date="2023" name="Science">
        <title>Genome structures resolve the early diversification of teleost fishes.</title>
        <authorList>
            <person name="Parey E."/>
            <person name="Louis A."/>
            <person name="Montfort J."/>
            <person name="Bouchez O."/>
            <person name="Roques C."/>
            <person name="Iampietro C."/>
            <person name="Lluch J."/>
            <person name="Castinel A."/>
            <person name="Donnadieu C."/>
            <person name="Desvignes T."/>
            <person name="Floi Bucao C."/>
            <person name="Jouanno E."/>
            <person name="Wen M."/>
            <person name="Mejri S."/>
            <person name="Dirks R."/>
            <person name="Jansen H."/>
            <person name="Henkel C."/>
            <person name="Chen W.J."/>
            <person name="Zahm M."/>
            <person name="Cabau C."/>
            <person name="Klopp C."/>
            <person name="Thompson A.W."/>
            <person name="Robinson-Rechavi M."/>
            <person name="Braasch I."/>
            <person name="Lecointre G."/>
            <person name="Bobe J."/>
            <person name="Postlethwait J.H."/>
            <person name="Berthelot C."/>
            <person name="Roest Crollius H."/>
            <person name="Guiguen Y."/>
        </authorList>
    </citation>
    <scope>NUCLEOTIDE SEQUENCE</scope>
    <source>
        <strain evidence="1">WJC10195</strain>
    </source>
</reference>
<protein>
    <submittedName>
        <fullName evidence="1">Uncharacterized protein</fullName>
    </submittedName>
</protein>
<accession>A0A9Q1G540</accession>
<evidence type="ECO:0000313" key="1">
    <source>
        <dbReference type="EMBL" id="KAJ8375087.1"/>
    </source>
</evidence>
<dbReference type="Proteomes" id="UP001152622">
    <property type="component" value="Chromosome 2"/>
</dbReference>
<dbReference type="EMBL" id="JAINUF010000002">
    <property type="protein sequence ID" value="KAJ8375087.1"/>
    <property type="molecule type" value="Genomic_DNA"/>
</dbReference>
<organism evidence="1 2">
    <name type="scientific">Synaphobranchus kaupii</name>
    <name type="common">Kaup's arrowtooth eel</name>
    <dbReference type="NCBI Taxonomy" id="118154"/>
    <lineage>
        <taxon>Eukaryota</taxon>
        <taxon>Metazoa</taxon>
        <taxon>Chordata</taxon>
        <taxon>Craniata</taxon>
        <taxon>Vertebrata</taxon>
        <taxon>Euteleostomi</taxon>
        <taxon>Actinopterygii</taxon>
        <taxon>Neopterygii</taxon>
        <taxon>Teleostei</taxon>
        <taxon>Anguilliformes</taxon>
        <taxon>Synaphobranchidae</taxon>
        <taxon>Synaphobranchus</taxon>
    </lineage>
</organism>
<proteinExistence type="predicted"/>
<keyword evidence="2" id="KW-1185">Reference proteome</keyword>
<dbReference type="AlphaFoldDB" id="A0A9Q1G540"/>
<evidence type="ECO:0000313" key="2">
    <source>
        <dbReference type="Proteomes" id="UP001152622"/>
    </source>
</evidence>
<gene>
    <name evidence="1" type="ORF">SKAU_G00056670</name>
</gene>
<comment type="caution">
    <text evidence="1">The sequence shown here is derived from an EMBL/GenBank/DDBJ whole genome shotgun (WGS) entry which is preliminary data.</text>
</comment>